<accession>A0A1G7FGY4</accession>
<name>A0A1G7FGY4_9SPHN</name>
<evidence type="ECO:0000313" key="1">
    <source>
        <dbReference type="EMBL" id="SDE75174.1"/>
    </source>
</evidence>
<sequence>MNNEHAAAVDVTHLLWKLEEQLDAAFATSGELAAALPRARTAARLPAIAGQQAFELVSQAMMAIGAARGHTVQGHRVLEKVGRTIGYDADYGDTRPKPDFMPGASVKVSASAKTGADTGHLRVAA</sequence>
<dbReference type="AlphaFoldDB" id="A0A1G7FGY4"/>
<dbReference type="Proteomes" id="UP000323502">
    <property type="component" value="Unassembled WGS sequence"/>
</dbReference>
<proteinExistence type="predicted"/>
<evidence type="ECO:0000313" key="2">
    <source>
        <dbReference type="Proteomes" id="UP000323502"/>
    </source>
</evidence>
<gene>
    <name evidence="1" type="ORF">SAMN05216557_101401</name>
</gene>
<reference evidence="1 2" key="1">
    <citation type="submission" date="2016-10" db="EMBL/GenBank/DDBJ databases">
        <authorList>
            <person name="Varghese N."/>
            <person name="Submissions S."/>
        </authorList>
    </citation>
    <scope>NUCLEOTIDE SEQUENCE [LARGE SCALE GENOMIC DNA]</scope>
    <source>
        <strain evidence="1 2">S7-754</strain>
    </source>
</reference>
<keyword evidence="2" id="KW-1185">Reference proteome</keyword>
<dbReference type="EMBL" id="FNBI01000001">
    <property type="protein sequence ID" value="SDE75174.1"/>
    <property type="molecule type" value="Genomic_DNA"/>
</dbReference>
<organism evidence="1 2">
    <name type="scientific">Sphingomonas carotinifaciens</name>
    <dbReference type="NCBI Taxonomy" id="1166323"/>
    <lineage>
        <taxon>Bacteria</taxon>
        <taxon>Pseudomonadati</taxon>
        <taxon>Pseudomonadota</taxon>
        <taxon>Alphaproteobacteria</taxon>
        <taxon>Sphingomonadales</taxon>
        <taxon>Sphingomonadaceae</taxon>
        <taxon>Sphingomonas</taxon>
    </lineage>
</organism>
<dbReference type="RefSeq" id="WP_235903838.1">
    <property type="nucleotide sequence ID" value="NZ_FNBI01000001.1"/>
</dbReference>
<protein>
    <submittedName>
        <fullName evidence="1">Uncharacterized protein</fullName>
    </submittedName>
</protein>